<sequence length="27" mass="3328">VFFFKIVDDQRAEMHTVQVQKFNKTDR</sequence>
<reference evidence="1" key="1">
    <citation type="journal article" date="2010" name="Science">
        <title>Plasticity of animal genome architecture unmasked by rapid evolution of a pelagic tunicate.</title>
        <authorList>
            <person name="Denoeud F."/>
            <person name="Henriet S."/>
            <person name="Mungpakdee S."/>
            <person name="Aury J.M."/>
            <person name="Da Silva C."/>
            <person name="Brinkmann H."/>
            <person name="Mikhaleva J."/>
            <person name="Olsen L.C."/>
            <person name="Jubin C."/>
            <person name="Canestro C."/>
            <person name="Bouquet J.M."/>
            <person name="Danks G."/>
            <person name="Poulain J."/>
            <person name="Campsteijn C."/>
            <person name="Adamski M."/>
            <person name="Cross I."/>
            <person name="Yadetie F."/>
            <person name="Muffato M."/>
            <person name="Louis A."/>
            <person name="Butcher S."/>
            <person name="Tsagkogeorga G."/>
            <person name="Konrad A."/>
            <person name="Singh S."/>
            <person name="Jensen M.F."/>
            <person name="Cong E.H."/>
            <person name="Eikeseth-Otteraa H."/>
            <person name="Noel B."/>
            <person name="Anthouard V."/>
            <person name="Porcel B.M."/>
            <person name="Kachouri-Lafond R."/>
            <person name="Nishino A."/>
            <person name="Ugolini M."/>
            <person name="Chourrout P."/>
            <person name="Nishida H."/>
            <person name="Aasland R."/>
            <person name="Huzurbazar S."/>
            <person name="Westhof E."/>
            <person name="Delsuc F."/>
            <person name="Lehrach H."/>
            <person name="Reinhardt R."/>
            <person name="Weissenbach J."/>
            <person name="Roy S.W."/>
            <person name="Artiguenave F."/>
            <person name="Postlethwait J.H."/>
            <person name="Manak J.R."/>
            <person name="Thompson E.M."/>
            <person name="Jaillon O."/>
            <person name="Du Pasquier L."/>
            <person name="Boudinot P."/>
            <person name="Liberles D.A."/>
            <person name="Volff J.N."/>
            <person name="Philippe H."/>
            <person name="Lenhard B."/>
            <person name="Roest Crollius H."/>
            <person name="Wincker P."/>
            <person name="Chourrout D."/>
        </authorList>
    </citation>
    <scope>NUCLEOTIDE SEQUENCE [LARGE SCALE GENOMIC DNA]</scope>
</reference>
<dbReference type="Proteomes" id="UP000011014">
    <property type="component" value="Unassembled WGS sequence"/>
</dbReference>
<organism evidence="1">
    <name type="scientific">Oikopleura dioica</name>
    <name type="common">Tunicate</name>
    <dbReference type="NCBI Taxonomy" id="34765"/>
    <lineage>
        <taxon>Eukaryota</taxon>
        <taxon>Metazoa</taxon>
        <taxon>Chordata</taxon>
        <taxon>Tunicata</taxon>
        <taxon>Appendicularia</taxon>
        <taxon>Copelata</taxon>
        <taxon>Oikopleuridae</taxon>
        <taxon>Oikopleura</taxon>
    </lineage>
</organism>
<gene>
    <name evidence="1" type="ORF">GSOID_T00022947001</name>
</gene>
<proteinExistence type="predicted"/>
<name>E4YZM7_OIKDI</name>
<dbReference type="EMBL" id="FN656167">
    <property type="protein sequence ID" value="CBY40905.1"/>
    <property type="molecule type" value="Genomic_DNA"/>
</dbReference>
<protein>
    <submittedName>
        <fullName evidence="1">Uncharacterized protein</fullName>
    </submittedName>
</protein>
<dbReference type="AlphaFoldDB" id="E4YZM7"/>
<evidence type="ECO:0000313" key="1">
    <source>
        <dbReference type="EMBL" id="CBY40905.1"/>
    </source>
</evidence>
<feature type="non-terminal residue" evidence="1">
    <location>
        <position position="1"/>
    </location>
</feature>
<accession>E4YZM7</accession>